<dbReference type="AlphaFoldDB" id="A0A7U2ICD0"/>
<gene>
    <name evidence="1" type="ORF">JI435_424010</name>
</gene>
<dbReference type="Proteomes" id="UP000663193">
    <property type="component" value="Chromosome 22"/>
</dbReference>
<organism evidence="1 2">
    <name type="scientific">Phaeosphaeria nodorum (strain SN15 / ATCC MYA-4574 / FGSC 10173)</name>
    <name type="common">Glume blotch fungus</name>
    <name type="synonym">Parastagonospora nodorum</name>
    <dbReference type="NCBI Taxonomy" id="321614"/>
    <lineage>
        <taxon>Eukaryota</taxon>
        <taxon>Fungi</taxon>
        <taxon>Dikarya</taxon>
        <taxon>Ascomycota</taxon>
        <taxon>Pezizomycotina</taxon>
        <taxon>Dothideomycetes</taxon>
        <taxon>Pleosporomycetidae</taxon>
        <taxon>Pleosporales</taxon>
        <taxon>Pleosporineae</taxon>
        <taxon>Phaeosphaeriaceae</taxon>
        <taxon>Parastagonospora</taxon>
    </lineage>
</organism>
<evidence type="ECO:0000313" key="1">
    <source>
        <dbReference type="EMBL" id="QRD07165.1"/>
    </source>
</evidence>
<protein>
    <submittedName>
        <fullName evidence="1">Uncharacterized protein</fullName>
    </submittedName>
</protein>
<accession>A0A7U2ICD0</accession>
<reference evidence="2" key="1">
    <citation type="journal article" date="2021" name="BMC Genomics">
        <title>Chromosome-level genome assembly and manually-curated proteome of model necrotroph Parastagonospora nodorum Sn15 reveals a genome-wide trove of candidate effector homologs, and redundancy of virulence-related functions within an accessory chromosome.</title>
        <authorList>
            <person name="Bertazzoni S."/>
            <person name="Jones D.A.B."/>
            <person name="Phan H.T."/>
            <person name="Tan K.-C."/>
            <person name="Hane J.K."/>
        </authorList>
    </citation>
    <scope>NUCLEOTIDE SEQUENCE [LARGE SCALE GENOMIC DNA]</scope>
    <source>
        <strain evidence="2">SN15 / ATCC MYA-4574 / FGSC 10173)</strain>
    </source>
</reference>
<name>A0A7U2ICD0_PHANO</name>
<dbReference type="EMBL" id="CP069044">
    <property type="protein sequence ID" value="QRD07165.1"/>
    <property type="molecule type" value="Genomic_DNA"/>
</dbReference>
<evidence type="ECO:0000313" key="2">
    <source>
        <dbReference type="Proteomes" id="UP000663193"/>
    </source>
</evidence>
<proteinExistence type="predicted"/>
<keyword evidence="2" id="KW-1185">Reference proteome</keyword>
<dbReference type="VEuPathDB" id="FungiDB:JI435_424010"/>
<sequence length="74" mass="8829">MCVFQAARIVQGPSMSIKLLSRRSLRSLDFLSLQQPCHRRHRSLRNAMRHGIRITYFLYQPTSIFFLKQPHLHH</sequence>